<reference evidence="2" key="1">
    <citation type="submission" date="2022-12" db="EMBL/GenBank/DDBJ databases">
        <title>Draft genome assemblies for two species of Escallonia (Escalloniales).</title>
        <authorList>
            <person name="Chanderbali A."/>
            <person name="Dervinis C."/>
            <person name="Anghel I."/>
            <person name="Soltis D."/>
            <person name="Soltis P."/>
            <person name="Zapata F."/>
        </authorList>
    </citation>
    <scope>NUCLEOTIDE SEQUENCE</scope>
    <source>
        <strain evidence="2">UCBG92.1500</strain>
        <tissue evidence="2">Leaf</tissue>
    </source>
</reference>
<dbReference type="EMBL" id="JAVXUO010003153">
    <property type="protein sequence ID" value="KAK2966098.1"/>
    <property type="molecule type" value="Genomic_DNA"/>
</dbReference>
<evidence type="ECO:0000259" key="1">
    <source>
        <dbReference type="Pfam" id="PF16213"/>
    </source>
</evidence>
<comment type="caution">
    <text evidence="2">The sequence shown here is derived from an EMBL/GenBank/DDBJ whole genome shotgun (WGS) entry which is preliminary data.</text>
</comment>
<dbReference type="AlphaFoldDB" id="A0AA88QGM2"/>
<dbReference type="Proteomes" id="UP001187471">
    <property type="component" value="Unassembled WGS sequence"/>
</dbReference>
<name>A0AA88QGM2_9ASTE</name>
<gene>
    <name evidence="2" type="ORF">RJ640_025594</name>
</gene>
<feature type="domain" description="Mon2/Sec7/BIG1-like dimerisation and cyclophilin-binding" evidence="1">
    <location>
        <begin position="30"/>
        <end position="91"/>
    </location>
</feature>
<proteinExistence type="predicted"/>
<protein>
    <recommendedName>
        <fullName evidence="1">Mon2/Sec7/BIG1-like dimerisation and cyclophilin-binding domain-containing protein</fullName>
    </recommendedName>
</protein>
<accession>A0AA88QGM2</accession>
<sequence>MALALTQSLHFEYKVINDLSTAESSGVSDSVSLEWTSWQRRSIADHLSLADSEFILGPIIDFATSNNLKIAEQALDCIQKLISHGYLHDEADPATGLKVHHNRAHTAAGNLKLQASPSTLLPLAFIFVVNPFT</sequence>
<evidence type="ECO:0000313" key="3">
    <source>
        <dbReference type="Proteomes" id="UP001187471"/>
    </source>
</evidence>
<dbReference type="InterPro" id="IPR032629">
    <property type="entry name" value="DCB_dom"/>
</dbReference>
<dbReference type="Pfam" id="PF16213">
    <property type="entry name" value="DCB"/>
    <property type="match status" value="1"/>
</dbReference>
<evidence type="ECO:0000313" key="2">
    <source>
        <dbReference type="EMBL" id="KAK2966098.1"/>
    </source>
</evidence>
<keyword evidence="3" id="KW-1185">Reference proteome</keyword>
<organism evidence="2 3">
    <name type="scientific">Escallonia rubra</name>
    <dbReference type="NCBI Taxonomy" id="112253"/>
    <lineage>
        <taxon>Eukaryota</taxon>
        <taxon>Viridiplantae</taxon>
        <taxon>Streptophyta</taxon>
        <taxon>Embryophyta</taxon>
        <taxon>Tracheophyta</taxon>
        <taxon>Spermatophyta</taxon>
        <taxon>Magnoliopsida</taxon>
        <taxon>eudicotyledons</taxon>
        <taxon>Gunneridae</taxon>
        <taxon>Pentapetalae</taxon>
        <taxon>asterids</taxon>
        <taxon>campanulids</taxon>
        <taxon>Escalloniales</taxon>
        <taxon>Escalloniaceae</taxon>
        <taxon>Escallonia</taxon>
    </lineage>
</organism>